<dbReference type="GO" id="GO:0005763">
    <property type="term" value="C:mitochondrial small ribosomal subunit"/>
    <property type="evidence" value="ECO:0007669"/>
    <property type="project" value="TreeGrafter"/>
</dbReference>
<dbReference type="AlphaFoldDB" id="A0A8H4CE47"/>
<dbReference type="EMBL" id="WVTB01000065">
    <property type="protein sequence ID" value="KAF3802318.1"/>
    <property type="molecule type" value="Genomic_DNA"/>
</dbReference>
<dbReference type="Pfam" id="PF12298">
    <property type="entry name" value="Bot1p"/>
    <property type="match status" value="2"/>
</dbReference>
<dbReference type="PANTHER" id="PTHR28158">
    <property type="entry name" value="37S RIBOSOMAL PROTEIN S35, MITOCHONDRIAL"/>
    <property type="match status" value="1"/>
</dbReference>
<reference evidence="1" key="2">
    <citation type="submission" date="2020-03" db="EMBL/GenBank/DDBJ databases">
        <authorList>
            <person name="Fu F.-F."/>
            <person name="Chen J."/>
        </authorList>
    </citation>
    <scope>NUCLEOTIDE SEQUENCE</scope>
    <source>
        <strain evidence="1">Lc1</strain>
    </source>
</reference>
<evidence type="ECO:0000313" key="2">
    <source>
        <dbReference type="Proteomes" id="UP000613401"/>
    </source>
</evidence>
<proteinExistence type="predicted"/>
<name>A0A8H4CE47_COLGL</name>
<dbReference type="GO" id="GO:0032543">
    <property type="term" value="P:mitochondrial translation"/>
    <property type="evidence" value="ECO:0007669"/>
    <property type="project" value="TreeGrafter"/>
</dbReference>
<evidence type="ECO:0008006" key="3">
    <source>
        <dbReference type="Google" id="ProtNLM"/>
    </source>
</evidence>
<dbReference type="Proteomes" id="UP000613401">
    <property type="component" value="Unassembled WGS sequence"/>
</dbReference>
<sequence length="366" mass="41713">MPPRNGSSLSPLTVGAKWCDAQLSRASRSCPAAQVSCQFSTTSQQLRRSKAQHSLYRWLKDPKGGMLFRDAPQNGPKYVGSLPDQPFPLNPLFRSQSVLSEELREEIYHRVKTSKHSLKTVSSSLGVDVRRVAAVVRMKEMEKQWVAETYYMVTPLALRASLISYTISLRNISGFCVDNLLTTIIQQKKQLATPYAKAVLGMLPQTILRKEAQIPHEPINEIHVHKLTMQQLFVPVSESRQFNREDAAKAFHRNMLSADQRSPLKELVTMRKSIDGGVKPAEAFEKFKETTRAEEDKLIEKERRRLEKAEEETTRVDTGRFEFRFKEMNVEAAGKNGRGRKAVGWRYGVPFYDRKKGEFKLPTSVP</sequence>
<organism evidence="1 2">
    <name type="scientific">Colletotrichum gloeosporioides</name>
    <name type="common">Anthracnose fungus</name>
    <name type="synonym">Glomerella cingulata</name>
    <dbReference type="NCBI Taxonomy" id="474922"/>
    <lineage>
        <taxon>Eukaryota</taxon>
        <taxon>Fungi</taxon>
        <taxon>Dikarya</taxon>
        <taxon>Ascomycota</taxon>
        <taxon>Pezizomycotina</taxon>
        <taxon>Sordariomycetes</taxon>
        <taxon>Hypocreomycetidae</taxon>
        <taxon>Glomerellales</taxon>
        <taxon>Glomerellaceae</taxon>
        <taxon>Colletotrichum</taxon>
        <taxon>Colletotrichum gloeosporioides species complex</taxon>
    </lineage>
</organism>
<dbReference type="GO" id="GO:0003735">
    <property type="term" value="F:structural constituent of ribosome"/>
    <property type="evidence" value="ECO:0007669"/>
    <property type="project" value="TreeGrafter"/>
</dbReference>
<evidence type="ECO:0000313" key="1">
    <source>
        <dbReference type="EMBL" id="KAF3802318.1"/>
    </source>
</evidence>
<dbReference type="GeneID" id="69019685"/>
<dbReference type="RefSeq" id="XP_045261477.1">
    <property type="nucleotide sequence ID" value="XM_045412442.1"/>
</dbReference>
<keyword evidence="2" id="KW-1185">Reference proteome</keyword>
<comment type="caution">
    <text evidence="1">The sequence shown here is derived from an EMBL/GenBank/DDBJ whole genome shotgun (WGS) entry which is preliminary data.</text>
</comment>
<protein>
    <recommendedName>
        <fullName evidence="3">Ribosomal protein S35, mitochondrial</fullName>
    </recommendedName>
</protein>
<dbReference type="PANTHER" id="PTHR28158:SF1">
    <property type="entry name" value="SMALL RIBOSOMAL SUBUNIT PROTEIN MS45"/>
    <property type="match status" value="1"/>
</dbReference>
<reference evidence="1" key="1">
    <citation type="journal article" date="2020" name="Phytopathology">
        <title>Genome sequence and comparative analysis of Colletotrichum gloeosporioides isolated from Liriodendron leaves.</title>
        <authorList>
            <person name="Fu F.F."/>
            <person name="Hao Z."/>
            <person name="Wang P."/>
            <person name="Lu Y."/>
            <person name="Xue L.J."/>
            <person name="Wei G."/>
            <person name="Tian Y."/>
            <person name="Baishi H."/>
            <person name="Xu H."/>
            <person name="Shi J."/>
            <person name="Cheng T."/>
            <person name="Wang G."/>
            <person name="Yi Y."/>
            <person name="Chen J."/>
        </authorList>
    </citation>
    <scope>NUCLEOTIDE SEQUENCE</scope>
    <source>
        <strain evidence="1">Lc1</strain>
    </source>
</reference>
<gene>
    <name evidence="1" type="ORF">GCG54_00012566</name>
</gene>
<accession>A0A8H4CE47</accession>
<dbReference type="InterPro" id="IPR021036">
    <property type="entry name" value="Ribosomal_mS45"/>
</dbReference>